<keyword evidence="1" id="KW-0472">Membrane</keyword>
<accession>A0A1H3PTS7</accession>
<evidence type="ECO:0000256" key="1">
    <source>
        <dbReference type="SAM" id="Phobius"/>
    </source>
</evidence>
<dbReference type="RefSeq" id="WP_091729739.1">
    <property type="nucleotide sequence ID" value="NZ_FNQE01000016.1"/>
</dbReference>
<keyword evidence="4" id="KW-1185">Reference proteome</keyword>
<dbReference type="STRING" id="415015.SAMN05660462_01654"/>
<dbReference type="Pfam" id="PF09851">
    <property type="entry name" value="SHOCT"/>
    <property type="match status" value="1"/>
</dbReference>
<dbReference type="AlphaFoldDB" id="A0A1H3PTS7"/>
<dbReference type="Proteomes" id="UP000198625">
    <property type="component" value="Unassembled WGS sequence"/>
</dbReference>
<evidence type="ECO:0000313" key="3">
    <source>
        <dbReference type="EMBL" id="SDZ04674.1"/>
    </source>
</evidence>
<dbReference type="OrthoDB" id="5461404at2"/>
<proteinExistence type="predicted"/>
<keyword evidence="1" id="KW-0812">Transmembrane</keyword>
<feature type="transmembrane region" description="Helical" evidence="1">
    <location>
        <begin position="20"/>
        <end position="42"/>
    </location>
</feature>
<gene>
    <name evidence="3" type="ORF">SAMN05660462_01654</name>
</gene>
<dbReference type="EMBL" id="FNQE01000016">
    <property type="protein sequence ID" value="SDZ04674.1"/>
    <property type="molecule type" value="Genomic_DNA"/>
</dbReference>
<reference evidence="3 4" key="1">
    <citation type="submission" date="2016-10" db="EMBL/GenBank/DDBJ databases">
        <authorList>
            <person name="de Groot N.N."/>
        </authorList>
    </citation>
    <scope>NUCLEOTIDE SEQUENCE [LARGE SCALE GENOMIC DNA]</scope>
    <source>
        <strain evidence="3 4">DSM 21650</strain>
    </source>
</reference>
<evidence type="ECO:0000259" key="2">
    <source>
        <dbReference type="Pfam" id="PF09851"/>
    </source>
</evidence>
<sequence length="81" mass="9103">MCRGFGMGFGFGGGAGLPWMLGMGISRVLVAALVIFLIYKLIKGLNNTSRDSDRALEILNERYVNGEIDDEEYEKMKKRIR</sequence>
<dbReference type="InterPro" id="IPR018649">
    <property type="entry name" value="SHOCT"/>
</dbReference>
<keyword evidence="1" id="KW-1133">Transmembrane helix</keyword>
<feature type="domain" description="SHOCT" evidence="2">
    <location>
        <begin position="55"/>
        <end position="80"/>
    </location>
</feature>
<evidence type="ECO:0000313" key="4">
    <source>
        <dbReference type="Proteomes" id="UP000198625"/>
    </source>
</evidence>
<name>A0A1H3PTS7_9FIRM</name>
<organism evidence="3 4">
    <name type="scientific">Proteiniborus ethanoligenes</name>
    <dbReference type="NCBI Taxonomy" id="415015"/>
    <lineage>
        <taxon>Bacteria</taxon>
        <taxon>Bacillati</taxon>
        <taxon>Bacillota</taxon>
        <taxon>Clostridia</taxon>
        <taxon>Eubacteriales</taxon>
        <taxon>Proteiniborus</taxon>
    </lineage>
</organism>
<protein>
    <submittedName>
        <fullName evidence="3">Putative membrane protein</fullName>
    </submittedName>
</protein>